<evidence type="ECO:0000313" key="10">
    <source>
        <dbReference type="Proteomes" id="UP000504637"/>
    </source>
</evidence>
<keyword evidence="3 8" id="KW-0812">Transmembrane</keyword>
<reference evidence="11" key="3">
    <citation type="submission" date="2025-08" db="UniProtKB">
        <authorList>
            <consortium name="RefSeq"/>
        </authorList>
    </citation>
    <scope>IDENTIFICATION</scope>
    <source>
        <strain evidence="11">CBS 342.82</strain>
    </source>
</reference>
<dbReference type="PROSITE" id="PS00211">
    <property type="entry name" value="ABC_TRANSPORTER_1"/>
    <property type="match status" value="1"/>
</dbReference>
<feature type="domain" description="ABC transporter" evidence="9">
    <location>
        <begin position="233"/>
        <end position="471"/>
    </location>
</feature>
<dbReference type="SUPFAM" id="SSF52540">
    <property type="entry name" value="P-loop containing nucleoside triphosphate hydrolases"/>
    <property type="match status" value="1"/>
</dbReference>
<dbReference type="PROSITE" id="PS50893">
    <property type="entry name" value="ABC_TRANSPORTER_2"/>
    <property type="match status" value="1"/>
</dbReference>
<dbReference type="AlphaFoldDB" id="A0A6J3MDW3"/>
<feature type="transmembrane region" description="Helical" evidence="8">
    <location>
        <begin position="630"/>
        <end position="650"/>
    </location>
</feature>
<name>A0A6J3MDW3_9PEZI</name>
<dbReference type="GO" id="GO:0016887">
    <property type="term" value="F:ATP hydrolysis activity"/>
    <property type="evidence" value="ECO:0007669"/>
    <property type="project" value="InterPro"/>
</dbReference>
<evidence type="ECO:0000256" key="8">
    <source>
        <dbReference type="SAM" id="Phobius"/>
    </source>
</evidence>
<dbReference type="InterPro" id="IPR050352">
    <property type="entry name" value="ABCG_transporters"/>
</dbReference>
<comment type="subcellular location">
    <subcellularLocation>
        <location evidence="1">Membrane</location>
        <topology evidence="1">Multi-pass membrane protein</topology>
    </subcellularLocation>
</comment>
<evidence type="ECO:0000256" key="1">
    <source>
        <dbReference type="ARBA" id="ARBA00004141"/>
    </source>
</evidence>
<evidence type="ECO:0000256" key="6">
    <source>
        <dbReference type="ARBA" id="ARBA00022989"/>
    </source>
</evidence>
<keyword evidence="10" id="KW-1185">Reference proteome</keyword>
<keyword evidence="6 8" id="KW-1133">Transmembrane helix</keyword>
<dbReference type="SMART" id="SM00382">
    <property type="entry name" value="AAA"/>
    <property type="match status" value="1"/>
</dbReference>
<dbReference type="CDD" id="cd03213">
    <property type="entry name" value="ABCG_EPDR"/>
    <property type="match status" value="1"/>
</dbReference>
<feature type="transmembrane region" description="Helical" evidence="8">
    <location>
        <begin position="671"/>
        <end position="691"/>
    </location>
</feature>
<evidence type="ECO:0000313" key="11">
    <source>
        <dbReference type="RefSeq" id="XP_033463242.1"/>
    </source>
</evidence>
<organism evidence="11">
    <name type="scientific">Dissoconium aciculare CBS 342.82</name>
    <dbReference type="NCBI Taxonomy" id="1314786"/>
    <lineage>
        <taxon>Eukaryota</taxon>
        <taxon>Fungi</taxon>
        <taxon>Dikarya</taxon>
        <taxon>Ascomycota</taxon>
        <taxon>Pezizomycotina</taxon>
        <taxon>Dothideomycetes</taxon>
        <taxon>Dothideomycetidae</taxon>
        <taxon>Mycosphaerellales</taxon>
        <taxon>Dissoconiaceae</taxon>
        <taxon>Dissoconium</taxon>
    </lineage>
</organism>
<keyword evidence="7 8" id="KW-0472">Membrane</keyword>
<evidence type="ECO:0000256" key="7">
    <source>
        <dbReference type="ARBA" id="ARBA00023136"/>
    </source>
</evidence>
<dbReference type="InterPro" id="IPR003439">
    <property type="entry name" value="ABC_transporter-like_ATP-bd"/>
</dbReference>
<feature type="transmembrane region" description="Helical" evidence="8">
    <location>
        <begin position="581"/>
        <end position="602"/>
    </location>
</feature>
<feature type="transmembrane region" description="Helical" evidence="8">
    <location>
        <begin position="810"/>
        <end position="831"/>
    </location>
</feature>
<dbReference type="Proteomes" id="UP000504637">
    <property type="component" value="Unplaced"/>
</dbReference>
<keyword evidence="4" id="KW-0547">Nucleotide-binding</keyword>
<keyword evidence="2" id="KW-0813">Transport</keyword>
<dbReference type="GO" id="GO:0016020">
    <property type="term" value="C:membrane"/>
    <property type="evidence" value="ECO:0007669"/>
    <property type="project" value="UniProtKB-SubCell"/>
</dbReference>
<dbReference type="PANTHER" id="PTHR48041">
    <property type="entry name" value="ABC TRANSPORTER G FAMILY MEMBER 28"/>
    <property type="match status" value="1"/>
</dbReference>
<dbReference type="Pfam" id="PF00005">
    <property type="entry name" value="ABC_tran"/>
    <property type="match status" value="1"/>
</dbReference>
<dbReference type="PANTHER" id="PTHR48041:SF91">
    <property type="entry name" value="ABC TRANSPORTER G FAMILY MEMBER 28"/>
    <property type="match status" value="1"/>
</dbReference>
<dbReference type="Gene3D" id="3.40.50.300">
    <property type="entry name" value="P-loop containing nucleotide triphosphate hydrolases"/>
    <property type="match status" value="1"/>
</dbReference>
<accession>A0A6J3MDW3</accession>
<dbReference type="OrthoDB" id="66620at2759"/>
<evidence type="ECO:0000256" key="2">
    <source>
        <dbReference type="ARBA" id="ARBA00022448"/>
    </source>
</evidence>
<sequence length="837" mass="91502">MLTFAGPNSTNEHPPQYCHPSYKCAGNRAHKWGCDPQGILEPVLCDQGFYCPAGGKKKIKCAAGTFCPQGSYQPFTCAYGAICAEGAARQIEMVPLAVMVTVDAIVALIVIIGFGISRWRKARPKRYTTLEGGDGAAEHIELLKSSAMMGRSPSPNVQVTAPEVITVKPTPTHARRASGHVDNHDGFTDDSDESTLLYDDDPVEDDYHNSADMQRFIRSMSKTVETASIGLSFDFEDLSFTTKGGKKILQGITGNMPRGSCWGVMGGSGAGKSTFLNVLMGKARATGGSIKINGWTKDMSKYKKLIGYVPQDDIVFPELTVRENILHSARCRLPSTWRDKAIQDHVDALIACLQLTHVQHSRVGDATRPVVSGGQRKRVNIGMELASAPMAIFLDEPTSGLDATSAGSIMRLIRAISRLGVTTVAIIHQPREQIFYGFDQLLLLSQGRSVYSGATDQVQQYFESLGFAFPPRANPADTLIDVITGDGAQYVVGANKGLSDVPTLIEEWKEKGQYFLEGKSMLDPTQTQQQRRISHHSMSSTAEQETSLKATMKARGASWYAQVYYCWKRAMTQQVRNKTSFFFEIGVGALAGLIIGLSAFAAEGRLFQGMYHNSFSILSPAVDYASTPQVGLLGAMAIGLAASAPGFWVFGEEKMMYYRETASGHSRSAYYVGKLLSTLIRLGLSSLHFSVFMGVLATPLMSFGKMFTVNLMYFWCIYGLASVVSMFVKREDGPLLAVLASLIIGILGGVAPPLSTVKGWHMEWLWRASPGVWFTESYWTENLSPLGYLYMIDTASQAVGFTLGQYALDVGVLFLIGAIYRVVAYVGLIMVHRDKQR</sequence>
<dbReference type="RefSeq" id="XP_033463242.1">
    <property type="nucleotide sequence ID" value="XM_033600917.1"/>
</dbReference>
<gene>
    <name evidence="11" type="ORF">K489DRAFT_313164</name>
</gene>
<evidence type="ECO:0000256" key="3">
    <source>
        <dbReference type="ARBA" id="ARBA00022692"/>
    </source>
</evidence>
<reference evidence="11" key="1">
    <citation type="submission" date="2020-01" db="EMBL/GenBank/DDBJ databases">
        <authorList>
            <consortium name="DOE Joint Genome Institute"/>
            <person name="Haridas S."/>
            <person name="Albert R."/>
            <person name="Binder M."/>
            <person name="Bloem J."/>
            <person name="Labutti K."/>
            <person name="Salamov A."/>
            <person name="Andreopoulos B."/>
            <person name="Baker S.E."/>
            <person name="Barry K."/>
            <person name="Bills G."/>
            <person name="Bluhm B.H."/>
            <person name="Cannon C."/>
            <person name="Castanera R."/>
            <person name="Culley D.E."/>
            <person name="Daum C."/>
            <person name="Ezra D."/>
            <person name="Gonzalez J.B."/>
            <person name="Henrissat B."/>
            <person name="Kuo A."/>
            <person name="Liang C."/>
            <person name="Lipzen A."/>
            <person name="Lutzoni F."/>
            <person name="Magnuson J."/>
            <person name="Mondo S."/>
            <person name="Nolan M."/>
            <person name="Ohm R."/>
            <person name="Pangilinan J."/>
            <person name="Park H.-J."/>
            <person name="Ramirez L."/>
            <person name="Alfaro M."/>
            <person name="Sun H."/>
            <person name="Tritt A."/>
            <person name="Yoshinaga Y."/>
            <person name="Zwiers L.-H."/>
            <person name="Turgeon B.G."/>
            <person name="Goodwin S.B."/>
            <person name="Spatafora J.W."/>
            <person name="Crous P.W."/>
            <person name="Grigoriev I.V."/>
        </authorList>
    </citation>
    <scope>NUCLEOTIDE SEQUENCE</scope>
    <source>
        <strain evidence="11">CBS 342.82</strain>
    </source>
</reference>
<dbReference type="InterPro" id="IPR013525">
    <property type="entry name" value="ABC2_TM"/>
</dbReference>
<reference evidence="11" key="2">
    <citation type="submission" date="2020-04" db="EMBL/GenBank/DDBJ databases">
        <authorList>
            <consortium name="NCBI Genome Project"/>
        </authorList>
    </citation>
    <scope>NUCLEOTIDE SEQUENCE</scope>
    <source>
        <strain evidence="11">CBS 342.82</strain>
    </source>
</reference>
<evidence type="ECO:0000256" key="5">
    <source>
        <dbReference type="ARBA" id="ARBA00022840"/>
    </source>
</evidence>
<dbReference type="InterPro" id="IPR043926">
    <property type="entry name" value="ABCG_dom"/>
</dbReference>
<feature type="transmembrane region" description="Helical" evidence="8">
    <location>
        <begin position="735"/>
        <end position="754"/>
    </location>
</feature>
<dbReference type="InterPro" id="IPR027417">
    <property type="entry name" value="P-loop_NTPase"/>
</dbReference>
<dbReference type="GeneID" id="54358717"/>
<dbReference type="InterPro" id="IPR003593">
    <property type="entry name" value="AAA+_ATPase"/>
</dbReference>
<dbReference type="InterPro" id="IPR017871">
    <property type="entry name" value="ABC_transporter-like_CS"/>
</dbReference>
<dbReference type="FunFam" id="3.40.50.300:FF:000367">
    <property type="entry name" value="ABC transporter G family member 24"/>
    <property type="match status" value="1"/>
</dbReference>
<feature type="transmembrane region" description="Helical" evidence="8">
    <location>
        <begin position="711"/>
        <end position="728"/>
    </location>
</feature>
<keyword evidence="5" id="KW-0067">ATP-binding</keyword>
<feature type="transmembrane region" description="Helical" evidence="8">
    <location>
        <begin position="96"/>
        <end position="116"/>
    </location>
</feature>
<evidence type="ECO:0000259" key="9">
    <source>
        <dbReference type="PROSITE" id="PS50893"/>
    </source>
</evidence>
<evidence type="ECO:0000256" key="4">
    <source>
        <dbReference type="ARBA" id="ARBA00022741"/>
    </source>
</evidence>
<dbReference type="Pfam" id="PF19055">
    <property type="entry name" value="ABC2_membrane_7"/>
    <property type="match status" value="1"/>
</dbReference>
<proteinExistence type="predicted"/>
<dbReference type="Pfam" id="PF01061">
    <property type="entry name" value="ABC2_membrane"/>
    <property type="match status" value="1"/>
</dbReference>
<dbReference type="GO" id="GO:0005524">
    <property type="term" value="F:ATP binding"/>
    <property type="evidence" value="ECO:0007669"/>
    <property type="project" value="UniProtKB-KW"/>
</dbReference>
<dbReference type="GO" id="GO:0140359">
    <property type="term" value="F:ABC-type transporter activity"/>
    <property type="evidence" value="ECO:0007669"/>
    <property type="project" value="InterPro"/>
</dbReference>
<protein>
    <recommendedName>
        <fullName evidence="9">ABC transporter domain-containing protein</fullName>
    </recommendedName>
</protein>